<keyword evidence="4" id="KW-1185">Reference proteome</keyword>
<reference evidence="3 4" key="1">
    <citation type="submission" date="2018-03" db="EMBL/GenBank/DDBJ databases">
        <title>Rhodobacter blasticus.</title>
        <authorList>
            <person name="Meyer T.E."/>
            <person name="Miller S."/>
            <person name="Lodha T."/>
            <person name="Gandham S."/>
            <person name="Chintalapati S."/>
            <person name="Chintalapati V.R."/>
        </authorList>
    </citation>
    <scope>NUCLEOTIDE SEQUENCE [LARGE SCALE GENOMIC DNA]</scope>
    <source>
        <strain evidence="3 4">DSM 2131</strain>
    </source>
</reference>
<dbReference type="RefSeq" id="WP_107671906.1">
    <property type="nucleotide sequence ID" value="NZ_PZKE01000002.1"/>
</dbReference>
<evidence type="ECO:0000256" key="1">
    <source>
        <dbReference type="SAM" id="Phobius"/>
    </source>
</evidence>
<protein>
    <submittedName>
        <fullName evidence="3">Cobalt ABC transporter permease</fullName>
    </submittedName>
</protein>
<evidence type="ECO:0000256" key="2">
    <source>
        <dbReference type="SAM" id="SignalP"/>
    </source>
</evidence>
<sequence>MKQAGYLATVALCLMLAPWPALAHKVIASVYPAGRAIEGEIGFSNGDMAANSKVTVTDPAGRPLGETTTDEGGVFLFTPTEPVDHVFRADLGAGHVAEVTMSAADVGGILGKATPAAATAAPDAVPAPAAASPGGATASGPALDEAAMARIVRDEMRPLRQEIVAYKEKNDLQSILGGIGYIAGLFGIGFYVAARRRPLAR</sequence>
<name>A0A2T4JDK4_FUSBL</name>
<evidence type="ECO:0000313" key="3">
    <source>
        <dbReference type="EMBL" id="PTE15898.1"/>
    </source>
</evidence>
<dbReference type="Proteomes" id="UP000241362">
    <property type="component" value="Unassembled WGS sequence"/>
</dbReference>
<keyword evidence="1" id="KW-1133">Transmembrane helix</keyword>
<evidence type="ECO:0000313" key="4">
    <source>
        <dbReference type="Proteomes" id="UP000241362"/>
    </source>
</evidence>
<comment type="caution">
    <text evidence="3">The sequence shown here is derived from an EMBL/GenBank/DDBJ whole genome shotgun (WGS) entry which is preliminary data.</text>
</comment>
<keyword evidence="2" id="KW-0732">Signal</keyword>
<gene>
    <name evidence="3" type="ORF">C5F44_02340</name>
</gene>
<feature type="transmembrane region" description="Helical" evidence="1">
    <location>
        <begin position="175"/>
        <end position="194"/>
    </location>
</feature>
<feature type="signal peptide" evidence="2">
    <location>
        <begin position="1"/>
        <end position="23"/>
    </location>
</feature>
<keyword evidence="1" id="KW-0812">Transmembrane</keyword>
<organism evidence="3 4">
    <name type="scientific">Fuscovulum blasticum DSM 2131</name>
    <dbReference type="NCBI Taxonomy" id="1188250"/>
    <lineage>
        <taxon>Bacteria</taxon>
        <taxon>Pseudomonadati</taxon>
        <taxon>Pseudomonadota</taxon>
        <taxon>Alphaproteobacteria</taxon>
        <taxon>Rhodobacterales</taxon>
        <taxon>Paracoccaceae</taxon>
        <taxon>Pseudogemmobacter</taxon>
    </lineage>
</organism>
<accession>A0A2T4JDK4</accession>
<feature type="chain" id="PRO_5015706521" evidence="2">
    <location>
        <begin position="24"/>
        <end position="201"/>
    </location>
</feature>
<proteinExistence type="predicted"/>
<dbReference type="AlphaFoldDB" id="A0A2T4JDK4"/>
<keyword evidence="1" id="KW-0472">Membrane</keyword>
<dbReference type="EMBL" id="PZKE01000002">
    <property type="protein sequence ID" value="PTE15898.1"/>
    <property type="molecule type" value="Genomic_DNA"/>
</dbReference>